<accession>A0A3N4Z835</accession>
<dbReference type="InterPro" id="IPR051534">
    <property type="entry name" value="CBASS_pafABC_assoc_protein"/>
</dbReference>
<dbReference type="InterPro" id="IPR057727">
    <property type="entry name" value="WCX_dom"/>
</dbReference>
<dbReference type="Proteomes" id="UP000280726">
    <property type="component" value="Unassembled WGS sequence"/>
</dbReference>
<evidence type="ECO:0000259" key="3">
    <source>
        <dbReference type="Pfam" id="PF25583"/>
    </source>
</evidence>
<evidence type="ECO:0000313" key="5">
    <source>
        <dbReference type="Proteomes" id="UP000280726"/>
    </source>
</evidence>
<comment type="caution">
    <text evidence="4">The sequence shown here is derived from an EMBL/GenBank/DDBJ whole genome shotgun (WGS) entry which is preliminary data.</text>
</comment>
<dbReference type="AlphaFoldDB" id="A0A3N4Z835"/>
<dbReference type="InterPro" id="IPR043839">
    <property type="entry name" value="PafC_HTH"/>
</dbReference>
<dbReference type="PROSITE" id="PS52050">
    <property type="entry name" value="WYL"/>
    <property type="match status" value="1"/>
</dbReference>
<evidence type="ECO:0000313" key="4">
    <source>
        <dbReference type="EMBL" id="RPF28437.1"/>
    </source>
</evidence>
<name>A0A3N4Z835_9MICO</name>
<evidence type="ECO:0000259" key="2">
    <source>
        <dbReference type="Pfam" id="PF19187"/>
    </source>
</evidence>
<dbReference type="Pfam" id="PF25583">
    <property type="entry name" value="WCX"/>
    <property type="match status" value="1"/>
</dbReference>
<organism evidence="4 5">
    <name type="scientific">Georgenia muralis</name>
    <dbReference type="NCBI Taxonomy" id="154117"/>
    <lineage>
        <taxon>Bacteria</taxon>
        <taxon>Bacillati</taxon>
        <taxon>Actinomycetota</taxon>
        <taxon>Actinomycetes</taxon>
        <taxon>Micrococcales</taxon>
        <taxon>Bogoriellaceae</taxon>
        <taxon>Georgenia</taxon>
    </lineage>
</organism>
<keyword evidence="5" id="KW-1185">Reference proteome</keyword>
<feature type="domain" description="WCX" evidence="3">
    <location>
        <begin position="242"/>
        <end position="314"/>
    </location>
</feature>
<dbReference type="PANTHER" id="PTHR34580">
    <property type="match status" value="1"/>
</dbReference>
<dbReference type="EMBL" id="RKRA01000001">
    <property type="protein sequence ID" value="RPF28437.1"/>
    <property type="molecule type" value="Genomic_DNA"/>
</dbReference>
<feature type="domain" description="PafC HTH" evidence="2">
    <location>
        <begin position="7"/>
        <end position="125"/>
    </location>
</feature>
<keyword evidence="4" id="KW-0647">Proteasome</keyword>
<dbReference type="PIRSF" id="PIRSF016838">
    <property type="entry name" value="PafC"/>
    <property type="match status" value="1"/>
</dbReference>
<dbReference type="OrthoDB" id="3268930at2"/>
<dbReference type="Pfam" id="PF19187">
    <property type="entry name" value="HTH_PafC"/>
    <property type="match status" value="1"/>
</dbReference>
<dbReference type="RefSeq" id="WP_123918647.1">
    <property type="nucleotide sequence ID" value="NZ_RKRA01000001.1"/>
</dbReference>
<evidence type="ECO:0000259" key="1">
    <source>
        <dbReference type="Pfam" id="PF13280"/>
    </source>
</evidence>
<dbReference type="PANTHER" id="PTHR34580:SF1">
    <property type="entry name" value="PROTEIN PAFC"/>
    <property type="match status" value="1"/>
</dbReference>
<sequence length="324" mass="34404">MAEPTAERLTRLLSLMTYLRDNPGAPVPAVAAHFGTTEAQVLADVNLLWVTGTPGYLPDDLIDFSADALDHGEIVLTQARGMDRPLRLSTSEAMSLLVGLRALAELVPDGLGAAQTALASANEKLLAAAGRAADEAAPVEVTGGAPAPAGTAETLRDALARDRRVHLRYVSAADVVTERDVDPVELRTDGASWSLRAWCHRAGGPRTFRLDRILQARVLDDAAAPHPEMTAEVPAWDVGGREVVLHLPSQARWVAEHTPVEEVTDLDDGTLRVRLRAVDPAWTANLLLSLGESVLAVEPADVAGEVAGRARAALDAYERLSSAP</sequence>
<protein>
    <submittedName>
        <fullName evidence="4">Proteasome accessory factor C</fullName>
    </submittedName>
</protein>
<dbReference type="InterPro" id="IPR028349">
    <property type="entry name" value="PafC-like"/>
</dbReference>
<feature type="domain" description="WYL" evidence="1">
    <location>
        <begin position="152"/>
        <end position="218"/>
    </location>
</feature>
<dbReference type="InterPro" id="IPR026881">
    <property type="entry name" value="WYL_dom"/>
</dbReference>
<dbReference type="Pfam" id="PF13280">
    <property type="entry name" value="WYL"/>
    <property type="match status" value="1"/>
</dbReference>
<gene>
    <name evidence="4" type="ORF">EDD32_2964</name>
</gene>
<proteinExistence type="predicted"/>
<reference evidence="4 5" key="1">
    <citation type="submission" date="2018-11" db="EMBL/GenBank/DDBJ databases">
        <title>Sequencing the genomes of 1000 actinobacteria strains.</title>
        <authorList>
            <person name="Klenk H.-P."/>
        </authorList>
    </citation>
    <scope>NUCLEOTIDE SEQUENCE [LARGE SCALE GENOMIC DNA]</scope>
    <source>
        <strain evidence="4 5">DSM 14418</strain>
    </source>
</reference>
<dbReference type="GO" id="GO:0000502">
    <property type="term" value="C:proteasome complex"/>
    <property type="evidence" value="ECO:0007669"/>
    <property type="project" value="UniProtKB-KW"/>
</dbReference>